<gene>
    <name evidence="1" type="ORF">KEM09_12450</name>
</gene>
<dbReference type="RefSeq" id="WP_212228727.1">
    <property type="nucleotide sequence ID" value="NZ_JAGUCN010000013.1"/>
</dbReference>
<dbReference type="EMBL" id="JAGUCN010000013">
    <property type="protein sequence ID" value="MBS2212220.1"/>
    <property type="molecule type" value="Genomic_DNA"/>
</dbReference>
<evidence type="ECO:0000313" key="2">
    <source>
        <dbReference type="Proteomes" id="UP000721861"/>
    </source>
</evidence>
<reference evidence="1 2" key="1">
    <citation type="journal article" date="2014" name="Int. J. Syst. Evol. Microbiol.">
        <title>Carboxylicivirga gen. nov. in the family Marinilabiliaceae with two novel species, Carboxylicivirga mesophila sp. nov. and Carboxylicivirga taeanensis sp. nov., and reclassification of Cytophaga fermentans as Saccharicrinis fermentans gen. nov., comb. nov.</title>
        <authorList>
            <person name="Yang S.H."/>
            <person name="Seo H.S."/>
            <person name="Woo J.H."/>
            <person name="Oh H.M."/>
            <person name="Jang H."/>
            <person name="Lee J.H."/>
            <person name="Kim S.J."/>
            <person name="Kwon K.K."/>
        </authorList>
    </citation>
    <scope>NUCLEOTIDE SEQUENCE [LARGE SCALE GENOMIC DNA]</scope>
    <source>
        <strain evidence="1 2">JCM 18290</strain>
    </source>
</reference>
<sequence length="539" mass="63549">MARLNIYGNIILTFEYEPYKDIYWTKLSENIIEKYGEGVFEENSIVESILLDSFQFLVNEFRSLIQEENTYSFFSYVFFLHEQSLKFLVKTRDGYPFGAVNEDDFSLYRRILKLTLEQGCDIDLSWGYFPTGKQILDFDEKIQRLYYLGQWIYTYADIIAYQKMIDNANLVDFDAEHQIGAAWQKHYGKVYDELFPQLKSDYSNSVYDESAVVDLKNAINTCFSIDYDLAVGLIFQIKEQFSKLEWQTIEPNVLPINLAYNCNIDNPIAETFYNGLSLSRLNKLSLEEAILKPYSTKRYMYRPILIYKIDNVDRALVGEGKVAESLYVLANNAISWNTIPEDWTANKCMVKFMSKKGNEHDKILEDDVEQVLLKHGFKYCRNIKSFKRPNTHNLNIDNQLAGEIDFIIINEESRKIFVVDSKYNKARYEAVGYRTDYTNFIKSYERQLKRKIDWVSGNKEILQEHIKIMYNVADYEITEYDVEGLFFINTPTFYMFNGEYKAIPKNKIEVYLIGDYTLPVIEYQNHKGEKVQVQHPYFK</sequence>
<organism evidence="1 2">
    <name type="scientific">Carboxylicivirga mesophila</name>
    <dbReference type="NCBI Taxonomy" id="1166478"/>
    <lineage>
        <taxon>Bacteria</taxon>
        <taxon>Pseudomonadati</taxon>
        <taxon>Bacteroidota</taxon>
        <taxon>Bacteroidia</taxon>
        <taxon>Marinilabiliales</taxon>
        <taxon>Marinilabiliaceae</taxon>
        <taxon>Carboxylicivirga</taxon>
    </lineage>
</organism>
<evidence type="ECO:0000313" key="1">
    <source>
        <dbReference type="EMBL" id="MBS2212220.1"/>
    </source>
</evidence>
<protein>
    <recommendedName>
        <fullName evidence="3">NERD domain-containing protein</fullName>
    </recommendedName>
</protein>
<proteinExistence type="predicted"/>
<comment type="caution">
    <text evidence="1">The sequence shown here is derived from an EMBL/GenBank/DDBJ whole genome shotgun (WGS) entry which is preliminary data.</text>
</comment>
<name>A0ABS5KB18_9BACT</name>
<evidence type="ECO:0008006" key="3">
    <source>
        <dbReference type="Google" id="ProtNLM"/>
    </source>
</evidence>
<dbReference type="Proteomes" id="UP000721861">
    <property type="component" value="Unassembled WGS sequence"/>
</dbReference>
<keyword evidence="2" id="KW-1185">Reference proteome</keyword>
<accession>A0ABS5KB18</accession>